<dbReference type="RefSeq" id="WP_118915071.1">
    <property type="nucleotide sequence ID" value="NZ_CBCRVH010000025.1"/>
</dbReference>
<dbReference type="Proteomes" id="UP000285376">
    <property type="component" value="Unassembled WGS sequence"/>
</dbReference>
<dbReference type="SUPFAM" id="SSF50249">
    <property type="entry name" value="Nucleic acid-binding proteins"/>
    <property type="match status" value="1"/>
</dbReference>
<evidence type="ECO:0000256" key="4">
    <source>
        <dbReference type="ARBA" id="ARBA00034003"/>
    </source>
</evidence>
<reference evidence="6 7" key="1">
    <citation type="submission" date="2018-08" db="EMBL/GenBank/DDBJ databases">
        <title>Whole genome sequence analysis of Dermacoccus abyssi bacteria isolated from Deep Mariana trench Micromonospora spp reveals genes involved in the environmental adaptation and production of secondary metabolites.</title>
        <authorList>
            <person name="Abdel-Mageed W.M."/>
            <person name="Lehri B."/>
            <person name="Nouioui I."/>
            <person name="Goodfellow I."/>
            <person name="Jaspars M."/>
            <person name="Karlyshev A."/>
        </authorList>
    </citation>
    <scope>NUCLEOTIDE SEQUENCE [LARGE SCALE GENOMIC DNA]</scope>
    <source>
        <strain evidence="6 7">MT1.1</strain>
    </source>
</reference>
<dbReference type="NCBIfam" id="TIGR02779">
    <property type="entry name" value="NHEJ_ligase_lig"/>
    <property type="match status" value="1"/>
</dbReference>
<comment type="catalytic activity">
    <reaction evidence="4">
        <text>ATP + (deoxyribonucleotide)n-3'-hydroxyl + 5'-phospho-(deoxyribonucleotide)m = (deoxyribonucleotide)n+m + AMP + diphosphate.</text>
        <dbReference type="EC" id="6.5.1.1"/>
    </reaction>
</comment>
<comment type="caution">
    <text evidence="6">The sequence shown here is derived from an EMBL/GenBank/DDBJ whole genome shotgun (WGS) entry which is preliminary data.</text>
</comment>
<dbReference type="InterPro" id="IPR012340">
    <property type="entry name" value="NA-bd_OB-fold"/>
</dbReference>
<dbReference type="InterPro" id="IPR050191">
    <property type="entry name" value="ATP-dep_DNA_ligase"/>
</dbReference>
<organism evidence="6 7">
    <name type="scientific">Dermacoccus abyssi</name>
    <dbReference type="NCBI Taxonomy" id="322596"/>
    <lineage>
        <taxon>Bacteria</taxon>
        <taxon>Bacillati</taxon>
        <taxon>Actinomycetota</taxon>
        <taxon>Actinomycetes</taxon>
        <taxon>Micrococcales</taxon>
        <taxon>Dermacoccaceae</taxon>
        <taxon>Dermacoccus</taxon>
    </lineage>
</organism>
<dbReference type="AlphaFoldDB" id="A0A417YZI9"/>
<dbReference type="GO" id="GO:0006310">
    <property type="term" value="P:DNA recombination"/>
    <property type="evidence" value="ECO:0007669"/>
    <property type="project" value="InterPro"/>
</dbReference>
<dbReference type="CDD" id="cd07906">
    <property type="entry name" value="Adenylation_DNA_ligase_LigD_LigC"/>
    <property type="match status" value="1"/>
</dbReference>
<dbReference type="Pfam" id="PF01068">
    <property type="entry name" value="DNA_ligase_A_M"/>
    <property type="match status" value="1"/>
</dbReference>
<keyword evidence="3 6" id="KW-0436">Ligase</keyword>
<name>A0A417YZI9_9MICO</name>
<dbReference type="InterPro" id="IPR012310">
    <property type="entry name" value="DNA_ligase_ATP-dep_cent"/>
</dbReference>
<evidence type="ECO:0000259" key="5">
    <source>
        <dbReference type="PROSITE" id="PS50160"/>
    </source>
</evidence>
<dbReference type="EC" id="6.5.1.1" evidence="2"/>
<dbReference type="SUPFAM" id="SSF56091">
    <property type="entry name" value="DNA ligase/mRNA capping enzyme, catalytic domain"/>
    <property type="match status" value="1"/>
</dbReference>
<dbReference type="Gene3D" id="3.30.1490.70">
    <property type="match status" value="1"/>
</dbReference>
<evidence type="ECO:0000313" key="7">
    <source>
        <dbReference type="Proteomes" id="UP000285376"/>
    </source>
</evidence>
<dbReference type="InterPro" id="IPR014146">
    <property type="entry name" value="LigD_ligase_dom"/>
</dbReference>
<dbReference type="Gene3D" id="3.30.470.30">
    <property type="entry name" value="DNA ligase/mRNA capping enzyme"/>
    <property type="match status" value="1"/>
</dbReference>
<protein>
    <recommendedName>
        <fullName evidence="2">DNA ligase (ATP)</fullName>
        <ecNumber evidence="2">6.5.1.1</ecNumber>
    </recommendedName>
</protein>
<evidence type="ECO:0000313" key="6">
    <source>
        <dbReference type="EMBL" id="RHW43088.1"/>
    </source>
</evidence>
<gene>
    <name evidence="6" type="ORF">D1832_14450</name>
</gene>
<feature type="domain" description="ATP-dependent DNA ligase family profile" evidence="5">
    <location>
        <begin position="107"/>
        <end position="196"/>
    </location>
</feature>
<dbReference type="GO" id="GO:0005524">
    <property type="term" value="F:ATP binding"/>
    <property type="evidence" value="ECO:0007669"/>
    <property type="project" value="InterPro"/>
</dbReference>
<dbReference type="Gene3D" id="2.40.50.140">
    <property type="entry name" value="Nucleic acid-binding proteins"/>
    <property type="match status" value="1"/>
</dbReference>
<dbReference type="GO" id="GO:0006281">
    <property type="term" value="P:DNA repair"/>
    <property type="evidence" value="ECO:0007669"/>
    <property type="project" value="InterPro"/>
</dbReference>
<comment type="similarity">
    <text evidence="1">Belongs to the ATP-dependent DNA ligase family.</text>
</comment>
<dbReference type="InterPro" id="IPR016059">
    <property type="entry name" value="DNA_ligase_ATP-dep_CS"/>
</dbReference>
<evidence type="ECO:0000256" key="2">
    <source>
        <dbReference type="ARBA" id="ARBA00012727"/>
    </source>
</evidence>
<dbReference type="Pfam" id="PF04679">
    <property type="entry name" value="DNA_ligase_A_C"/>
    <property type="match status" value="1"/>
</dbReference>
<dbReference type="CDD" id="cd07971">
    <property type="entry name" value="OBF_DNA_ligase_LigD"/>
    <property type="match status" value="1"/>
</dbReference>
<dbReference type="PROSITE" id="PS00697">
    <property type="entry name" value="DNA_LIGASE_A1"/>
    <property type="match status" value="1"/>
</dbReference>
<dbReference type="PROSITE" id="PS50160">
    <property type="entry name" value="DNA_LIGASE_A3"/>
    <property type="match status" value="1"/>
</dbReference>
<sequence length="315" mass="33492">MRPMLASPAAAPPTGPSWRHEVKWDGIRAIVTVSGGEVSIATRSGADATARFPEITGSHLADFDDIVLDGEIVALVDGAPDFRTVMHRLAPGGGRSRMSATSPEDARRMARTPVRFMAFDVLRAAGHGVVTMPWSARRALLEGAGVADGVAVEVPEAYEDGAALFAATLEQGVEGIVSKRVDAPYRPGVRSEEWLKSVHRQADSFVVGGWRPVAGSLAQVGAILVGEVTDDGLRYRGRVGTGFSASSGRALLEWLTPMPQCPFTADDLPPEDLEGTHWVRPEITVDVTHLGRSAGGRLRQPSYKGLRLDIGGARG</sequence>
<dbReference type="PANTHER" id="PTHR45674:SF4">
    <property type="entry name" value="DNA LIGASE 1"/>
    <property type="match status" value="1"/>
</dbReference>
<dbReference type="PANTHER" id="PTHR45674">
    <property type="entry name" value="DNA LIGASE 1/3 FAMILY MEMBER"/>
    <property type="match status" value="1"/>
</dbReference>
<evidence type="ECO:0000256" key="3">
    <source>
        <dbReference type="ARBA" id="ARBA00022598"/>
    </source>
</evidence>
<dbReference type="EMBL" id="QWLM01000026">
    <property type="protein sequence ID" value="RHW43088.1"/>
    <property type="molecule type" value="Genomic_DNA"/>
</dbReference>
<dbReference type="InterPro" id="IPR012309">
    <property type="entry name" value="DNA_ligase_ATP-dep_C"/>
</dbReference>
<accession>A0A417YZI9</accession>
<evidence type="ECO:0000256" key="1">
    <source>
        <dbReference type="ARBA" id="ARBA00007572"/>
    </source>
</evidence>
<dbReference type="GO" id="GO:0003910">
    <property type="term" value="F:DNA ligase (ATP) activity"/>
    <property type="evidence" value="ECO:0007669"/>
    <property type="project" value="UniProtKB-EC"/>
</dbReference>
<proteinExistence type="inferred from homology"/>